<comment type="pathway">
    <text evidence="2">Purine metabolism; 7-cyano-7-deazaguanine biosynthesis.</text>
</comment>
<reference evidence="11" key="1">
    <citation type="journal article" date="2020" name="mSystems">
        <title>Genome- and Community-Level Interaction Insights into Carbon Utilization and Element Cycling Functions of Hydrothermarchaeota in Hydrothermal Sediment.</title>
        <authorList>
            <person name="Zhou Z."/>
            <person name="Liu Y."/>
            <person name="Xu W."/>
            <person name="Pan J."/>
            <person name="Luo Z.H."/>
            <person name="Li M."/>
        </authorList>
    </citation>
    <scope>NUCLEOTIDE SEQUENCE [LARGE SCALE GENOMIC DNA]</scope>
    <source>
        <strain evidence="11">SpSt-855</strain>
    </source>
</reference>
<evidence type="ECO:0000256" key="9">
    <source>
        <dbReference type="ARBA" id="ARBA00031449"/>
    </source>
</evidence>
<evidence type="ECO:0000256" key="3">
    <source>
        <dbReference type="ARBA" id="ARBA00008900"/>
    </source>
</evidence>
<dbReference type="SUPFAM" id="SSF55620">
    <property type="entry name" value="Tetrahydrobiopterin biosynthesis enzymes-like"/>
    <property type="match status" value="1"/>
</dbReference>
<dbReference type="EMBL" id="DTKL01000038">
    <property type="protein sequence ID" value="HGY94314.1"/>
    <property type="molecule type" value="Genomic_DNA"/>
</dbReference>
<dbReference type="UniPathway" id="UPA00391"/>
<dbReference type="InterPro" id="IPR038418">
    <property type="entry name" value="6-PTP_synth/QueD_sf"/>
</dbReference>
<dbReference type="Pfam" id="PF01242">
    <property type="entry name" value="PTPS"/>
    <property type="match status" value="1"/>
</dbReference>
<organism evidence="11">
    <name type="scientific">Acidobacterium capsulatum</name>
    <dbReference type="NCBI Taxonomy" id="33075"/>
    <lineage>
        <taxon>Bacteria</taxon>
        <taxon>Pseudomonadati</taxon>
        <taxon>Acidobacteriota</taxon>
        <taxon>Terriglobia</taxon>
        <taxon>Terriglobales</taxon>
        <taxon>Acidobacteriaceae</taxon>
        <taxon>Acidobacterium</taxon>
    </lineage>
</organism>
<dbReference type="EC" id="4.1.2.50" evidence="4"/>
<keyword evidence="8" id="KW-0456">Lyase</keyword>
<protein>
    <recommendedName>
        <fullName evidence="5">6-carboxy-5,6,7,8-tetrahydropterin synthase</fullName>
        <ecNumber evidence="4">4.1.2.50</ecNumber>
    </recommendedName>
    <alternativeName>
        <fullName evidence="9">Queuosine biosynthesis protein QueD</fullName>
    </alternativeName>
</protein>
<evidence type="ECO:0000256" key="8">
    <source>
        <dbReference type="ARBA" id="ARBA00023239"/>
    </source>
</evidence>
<keyword evidence="6" id="KW-0479">Metal-binding</keyword>
<dbReference type="GO" id="GO:0070497">
    <property type="term" value="F:6-carboxytetrahydropterin synthase activity"/>
    <property type="evidence" value="ECO:0007669"/>
    <property type="project" value="UniProtKB-EC"/>
</dbReference>
<dbReference type="GO" id="GO:0046872">
    <property type="term" value="F:metal ion binding"/>
    <property type="evidence" value="ECO:0007669"/>
    <property type="project" value="UniProtKB-KW"/>
</dbReference>
<accession>A0A7V4XSB5</accession>
<dbReference type="PANTHER" id="PTHR12589">
    <property type="entry name" value="PYRUVOYL TETRAHYDROBIOPTERIN SYNTHASE"/>
    <property type="match status" value="1"/>
</dbReference>
<sequence>MKAYFGRRYGFSASHRLHTDELSEAENRATYGKCNHPFGHGHNYVVEITVGGPVDPDTGMVCNLVDLDACVREQVLEPFDHTNLNLLSCFEKFVPTTENLCIEIDRRIRQAFRKAEIFSVRVEETNNNFFEIEHSASGSGSTAGRK</sequence>
<dbReference type="InterPro" id="IPR007115">
    <property type="entry name" value="6-PTP_synth/QueD"/>
</dbReference>
<evidence type="ECO:0000313" key="11">
    <source>
        <dbReference type="EMBL" id="HGY94314.1"/>
    </source>
</evidence>
<dbReference type="FunFam" id="3.30.479.10:FF:000003">
    <property type="entry name" value="6-pyruvoyl tetrahydrobiopterin synthase"/>
    <property type="match status" value="1"/>
</dbReference>
<name>A0A7V4XSB5_9BACT</name>
<dbReference type="PANTHER" id="PTHR12589:SF7">
    <property type="entry name" value="6-PYRUVOYL TETRAHYDROBIOPTERIN SYNTHASE"/>
    <property type="match status" value="1"/>
</dbReference>
<keyword evidence="7" id="KW-0862">Zinc</keyword>
<gene>
    <name evidence="11" type="ORF">ENW50_06470</name>
</gene>
<dbReference type="AlphaFoldDB" id="A0A7V4XSB5"/>
<evidence type="ECO:0000256" key="2">
    <source>
        <dbReference type="ARBA" id="ARBA00005061"/>
    </source>
</evidence>
<evidence type="ECO:0000256" key="4">
    <source>
        <dbReference type="ARBA" id="ARBA00012982"/>
    </source>
</evidence>
<comment type="caution">
    <text evidence="11">The sequence shown here is derived from an EMBL/GenBank/DDBJ whole genome shotgun (WGS) entry which is preliminary data.</text>
</comment>
<comment type="similarity">
    <text evidence="3">Belongs to the PTPS family. QueD subfamily.</text>
</comment>
<evidence type="ECO:0000256" key="7">
    <source>
        <dbReference type="ARBA" id="ARBA00022833"/>
    </source>
</evidence>
<evidence type="ECO:0000256" key="5">
    <source>
        <dbReference type="ARBA" id="ARBA00018141"/>
    </source>
</evidence>
<evidence type="ECO:0000256" key="1">
    <source>
        <dbReference type="ARBA" id="ARBA00001947"/>
    </source>
</evidence>
<evidence type="ECO:0000256" key="10">
    <source>
        <dbReference type="ARBA" id="ARBA00048807"/>
    </source>
</evidence>
<evidence type="ECO:0000256" key="6">
    <source>
        <dbReference type="ARBA" id="ARBA00022723"/>
    </source>
</evidence>
<proteinExistence type="inferred from homology"/>
<dbReference type="Gene3D" id="3.30.479.10">
    <property type="entry name" value="6-pyruvoyl tetrahydropterin synthase/QueD"/>
    <property type="match status" value="1"/>
</dbReference>
<comment type="cofactor">
    <cofactor evidence="1">
        <name>Zn(2+)</name>
        <dbReference type="ChEBI" id="CHEBI:29105"/>
    </cofactor>
</comment>
<comment type="catalytic activity">
    <reaction evidence="10">
        <text>7,8-dihydroneopterin 3'-triphosphate + H2O = 6-carboxy-5,6,7,8-tetrahydropterin + triphosphate + acetaldehyde + 2 H(+)</text>
        <dbReference type="Rhea" id="RHEA:27966"/>
        <dbReference type="ChEBI" id="CHEBI:15343"/>
        <dbReference type="ChEBI" id="CHEBI:15377"/>
        <dbReference type="ChEBI" id="CHEBI:15378"/>
        <dbReference type="ChEBI" id="CHEBI:18036"/>
        <dbReference type="ChEBI" id="CHEBI:58462"/>
        <dbReference type="ChEBI" id="CHEBI:61032"/>
        <dbReference type="EC" id="4.1.2.50"/>
    </reaction>
</comment>